<gene>
    <name evidence="2" type="ORF">KIL84_023109</name>
</gene>
<dbReference type="PANTHER" id="PTHR36876">
    <property type="entry name" value="UROTENSIN-2B"/>
    <property type="match status" value="1"/>
</dbReference>
<evidence type="ECO:0000313" key="2">
    <source>
        <dbReference type="EMBL" id="KAH1165550.1"/>
    </source>
</evidence>
<dbReference type="EMBL" id="JAHDVG010000488">
    <property type="protein sequence ID" value="KAH1165550.1"/>
    <property type="molecule type" value="Genomic_DNA"/>
</dbReference>
<feature type="coiled-coil region" evidence="1">
    <location>
        <begin position="49"/>
        <end position="76"/>
    </location>
</feature>
<name>A0A9D3WRW0_9SAUR</name>
<reference evidence="2" key="1">
    <citation type="submission" date="2021-09" db="EMBL/GenBank/DDBJ databases">
        <title>The genome of Mauremys mutica provides insights into the evolution of semi-aquatic lifestyle.</title>
        <authorList>
            <person name="Gong S."/>
            <person name="Gao Y."/>
        </authorList>
    </citation>
    <scope>NUCLEOTIDE SEQUENCE</scope>
    <source>
        <strain evidence="2">MM-2020</strain>
        <tissue evidence="2">Muscle</tissue>
    </source>
</reference>
<proteinExistence type="predicted"/>
<dbReference type="PANTHER" id="PTHR36876:SF1">
    <property type="entry name" value="UROTENSIN-2B"/>
    <property type="match status" value="1"/>
</dbReference>
<organism evidence="2 3">
    <name type="scientific">Mauremys mutica</name>
    <name type="common">yellowpond turtle</name>
    <dbReference type="NCBI Taxonomy" id="74926"/>
    <lineage>
        <taxon>Eukaryota</taxon>
        <taxon>Metazoa</taxon>
        <taxon>Chordata</taxon>
        <taxon>Craniata</taxon>
        <taxon>Vertebrata</taxon>
        <taxon>Euteleostomi</taxon>
        <taxon>Archelosauria</taxon>
        <taxon>Testudinata</taxon>
        <taxon>Testudines</taxon>
        <taxon>Cryptodira</taxon>
        <taxon>Durocryptodira</taxon>
        <taxon>Testudinoidea</taxon>
        <taxon>Geoemydidae</taxon>
        <taxon>Geoemydinae</taxon>
        <taxon>Mauremys</taxon>
    </lineage>
</organism>
<dbReference type="InterPro" id="IPR043255">
    <property type="entry name" value="U-IIB"/>
</dbReference>
<dbReference type="AlphaFoldDB" id="A0A9D3WRW0"/>
<comment type="caution">
    <text evidence="2">The sequence shown here is derived from an EMBL/GenBank/DDBJ whole genome shotgun (WGS) entry which is preliminary data.</text>
</comment>
<evidence type="ECO:0000313" key="3">
    <source>
        <dbReference type="Proteomes" id="UP000827986"/>
    </source>
</evidence>
<evidence type="ECO:0000256" key="1">
    <source>
        <dbReference type="SAM" id="Coils"/>
    </source>
</evidence>
<dbReference type="Proteomes" id="UP000827986">
    <property type="component" value="Unassembled WGS sequence"/>
</dbReference>
<keyword evidence="1" id="KW-0175">Coiled coil</keyword>
<dbReference type="GO" id="GO:0008217">
    <property type="term" value="P:regulation of blood pressure"/>
    <property type="evidence" value="ECO:0007669"/>
    <property type="project" value="TreeGrafter"/>
</dbReference>
<sequence>MENLLHYKCELLFIFGMPQPLASPLACGTVAKADARNAARSGCVCSNNCKHLDLELAKKFEELEQLEKLKEQLVAGEGSEEAYAEAGLLPSHPDKRGLLPTASRVLHELAPNISLSLLALPSLLLEILRVKPRWDWKRERRTAPNRLAVVSLC</sequence>
<dbReference type="GO" id="GO:0001664">
    <property type="term" value="F:G protein-coupled receptor binding"/>
    <property type="evidence" value="ECO:0007669"/>
    <property type="project" value="TreeGrafter"/>
</dbReference>
<accession>A0A9D3WRW0</accession>
<protein>
    <submittedName>
        <fullName evidence="2">Uncharacterized protein</fullName>
    </submittedName>
</protein>
<keyword evidence="3" id="KW-1185">Reference proteome</keyword>